<gene>
    <name evidence="2" type="ORF">DY000_02018892</name>
</gene>
<reference evidence="2 3" key="1">
    <citation type="journal article" date="2020" name="BMC Genomics">
        <title>Intraspecific diversification of the crop wild relative Brassica cretica Lam. using demographic model selection.</title>
        <authorList>
            <person name="Kioukis A."/>
            <person name="Michalopoulou V.A."/>
            <person name="Briers L."/>
            <person name="Pirintsos S."/>
            <person name="Studholme D.J."/>
            <person name="Pavlidis P."/>
            <person name="Sarris P.F."/>
        </authorList>
    </citation>
    <scope>NUCLEOTIDE SEQUENCE [LARGE SCALE GENOMIC DNA]</scope>
    <source>
        <strain evidence="3">cv. PFS-1207/04</strain>
    </source>
</reference>
<accession>A0ABQ7D5A2</accession>
<organism evidence="2 3">
    <name type="scientific">Brassica cretica</name>
    <name type="common">Mustard</name>
    <dbReference type="NCBI Taxonomy" id="69181"/>
    <lineage>
        <taxon>Eukaryota</taxon>
        <taxon>Viridiplantae</taxon>
        <taxon>Streptophyta</taxon>
        <taxon>Embryophyta</taxon>
        <taxon>Tracheophyta</taxon>
        <taxon>Spermatophyta</taxon>
        <taxon>Magnoliopsida</taxon>
        <taxon>eudicotyledons</taxon>
        <taxon>Gunneridae</taxon>
        <taxon>Pentapetalae</taxon>
        <taxon>rosids</taxon>
        <taxon>malvids</taxon>
        <taxon>Brassicales</taxon>
        <taxon>Brassicaceae</taxon>
        <taxon>Brassiceae</taxon>
        <taxon>Brassica</taxon>
    </lineage>
</organism>
<sequence>MVADAITGSSWSLPHPRSEQEVELHSYLTTLALLLPNNVDDVYEWKAAGYPLNVFNSQATWEVLRPRQVTQVWHDIVWFKGAVPKHAFTMWVAKYDKLPTRARLASWGLAILIACSFCNTVPESRDRMFLSCQYSYNVWSLVFTKCSPPQQRLADWAELLS</sequence>
<evidence type="ECO:0000259" key="1">
    <source>
        <dbReference type="Pfam" id="PF13966"/>
    </source>
</evidence>
<proteinExistence type="predicted"/>
<evidence type="ECO:0000313" key="2">
    <source>
        <dbReference type="EMBL" id="KAF3567441.1"/>
    </source>
</evidence>
<comment type="caution">
    <text evidence="2">The sequence shown here is derived from an EMBL/GenBank/DDBJ whole genome shotgun (WGS) entry which is preliminary data.</text>
</comment>
<evidence type="ECO:0000313" key="3">
    <source>
        <dbReference type="Proteomes" id="UP000266723"/>
    </source>
</evidence>
<dbReference type="Proteomes" id="UP000266723">
    <property type="component" value="Unassembled WGS sequence"/>
</dbReference>
<dbReference type="InterPro" id="IPR026960">
    <property type="entry name" value="RVT-Znf"/>
</dbReference>
<feature type="domain" description="Reverse transcriptase zinc-binding" evidence="1">
    <location>
        <begin position="55"/>
        <end position="139"/>
    </location>
</feature>
<protein>
    <recommendedName>
        <fullName evidence="1">Reverse transcriptase zinc-binding domain-containing protein</fullName>
    </recommendedName>
</protein>
<dbReference type="Pfam" id="PF13966">
    <property type="entry name" value="zf-RVT"/>
    <property type="match status" value="1"/>
</dbReference>
<dbReference type="EMBL" id="QGKV02000759">
    <property type="protein sequence ID" value="KAF3567441.1"/>
    <property type="molecule type" value="Genomic_DNA"/>
</dbReference>
<name>A0ABQ7D5A2_BRACR</name>
<keyword evidence="3" id="KW-1185">Reference proteome</keyword>